<dbReference type="InterPro" id="IPR015943">
    <property type="entry name" value="WD40/YVTN_repeat-like_dom_sf"/>
</dbReference>
<feature type="repeat" description="WD" evidence="3">
    <location>
        <begin position="1190"/>
        <end position="1232"/>
    </location>
</feature>
<dbReference type="PROSITE" id="PS50294">
    <property type="entry name" value="WD_REPEATS_REGION"/>
    <property type="match status" value="13"/>
</dbReference>
<feature type="repeat" description="WD" evidence="3">
    <location>
        <begin position="875"/>
        <end position="918"/>
    </location>
</feature>
<evidence type="ECO:0000256" key="1">
    <source>
        <dbReference type="ARBA" id="ARBA00022574"/>
    </source>
</evidence>
<feature type="repeat" description="WD" evidence="3">
    <location>
        <begin position="1253"/>
        <end position="1276"/>
    </location>
</feature>
<dbReference type="InterPro" id="IPR027417">
    <property type="entry name" value="P-loop_NTPase"/>
</dbReference>
<protein>
    <submittedName>
        <fullName evidence="5">NACHT domain-containing protein</fullName>
    </submittedName>
</protein>
<keyword evidence="2" id="KW-0677">Repeat</keyword>
<dbReference type="SUPFAM" id="SSF52129">
    <property type="entry name" value="Caspase-like"/>
    <property type="match status" value="1"/>
</dbReference>
<feature type="repeat" description="WD" evidence="3">
    <location>
        <begin position="1501"/>
        <end position="1544"/>
    </location>
</feature>
<dbReference type="PROSITE" id="PS50837">
    <property type="entry name" value="NACHT"/>
    <property type="match status" value="1"/>
</dbReference>
<dbReference type="InterPro" id="IPR011044">
    <property type="entry name" value="Quino_amine_DH_bsu"/>
</dbReference>
<dbReference type="EMBL" id="JBHTAC010000036">
    <property type="protein sequence ID" value="MFC7246247.1"/>
    <property type="molecule type" value="Genomic_DNA"/>
</dbReference>
<dbReference type="Pfam" id="PF05729">
    <property type="entry name" value="NACHT"/>
    <property type="match status" value="1"/>
</dbReference>
<feature type="repeat" description="WD" evidence="3">
    <location>
        <begin position="1010"/>
        <end position="1053"/>
    </location>
</feature>
<sequence>MSGQEGAPAARRYFIGAATTVYAPSTDLVDLPELVDELSRAAELFTGLGYEVVPGFGADLTAVDFTGRLRTFLRSPERMPDDMIAVYYTGHGEVSGTELLLPMADATADRSFSFLHAGDLTGRLLASDAPGELVGRRLLFVLDTCYAGAAAGTLATGAVGFADRLRRTAGGLAIAVIVAARDYQQAGVGTFTQSLARAVQERAIAGHEVPFLPLEPLITQVNAEMAEAAAGVAVTQHARLLYFGEQTGEFFPNRLYSQWYADLDVRTRDLRLQQDARRAERERSARLGQGLDPSSERDDLWLFTGRHAALRRASEWLAEAAGHPPPPTLVITGDPGSGKSALLARLDTLADPGRSARVPDVHLLPPDTIPPRESISRFIHARGLTPEALLAGLAEACGLDDIAAVDSPGKLVAQLRNRTEPVTVVIDGVDEAAGEVGDTTISGLAMVRQVLAPLVRAAHRTPLRLLIGTRRHLIGPLGKPVEVANLDRARYADQPSLHTYVRSCLTELVETSPYRRQRPEYLAAVVDALAAAAGDSFLVAQITARSLALQDEPVADPHDPAWRASLPREAAAAMRRDLDERLGDDAARARDLLLPLAYAQGAGLPWEDLWPRLVTRLTGRPCGNRDLDWLVEHAGYYIIESRLANGSVYRLYHAALAEHLLAERRAGHGALPHLPDNGNAKADAAAITRADHRAIFDLLVDRVPRRLDGTRDWARAHPYTAAAIASHAVQADCLDMLLAEPRLLTDTPAEPLLTALHRVRTPQAWATADAYRRAIARMQAHPAERAAYLQLAARCARAPHLADDITASGLPLPWTAHWASWRMHPPHQTLTWHRGPVTAVALGEVAGRAVVASASGDRRLRLWHAATGRPIGEPLVGHTDWVTSVVFGQIDGEAVVVSGGRDGTVRRWDATTGRPLPGRPHRHRGPVRTVAFGRLDGRAVIVSGGEDDSVMVWDAATGQLVGGPLAGHSGGVYAVAVGDIRGQGVVATAGADGLVRLWEANTGSLYDVPYDGHTGRVKAVAFGRLGDDTIVVSGGEDRTVQVWSAETGRLVADVYTGHTDHVNAVAFGRRGSQPVVVSGSNDQTVQVSDVVTGRQIGVRLTGHNDWVSSVAFGVRDGRAVIVSGSEDETVRLWDAVSGEPVGEPFTGHTGAVDAVAFGDLAGQPVVVSGGDDHTVRLWDAASGQPVGEPVTGHTGAVTAVAYGTVDGQPAIASGDDETVRVWHAASGRAAGEPITGAGAIRSVALGSVDGRAMVAAAGADETVRLWDAASGREAGPPLAGHTGAVNAVVFGELDGSAVVASGGDDHTVRLWDAASGEPVGEPITGHDGAVTAVAFGTVDGLPAVASGSDDETVRVWYADSGEPVGEPITGAGPIRSVAFGQLGRQPIVVAGGTGAQVRVSDAITGETVGSLYATPGGVRSVAFGRLGRQPIVVAGGADRALRAWDAATGQVVAAPFAGHLSPVTAIAFGRLDRALVVASGSTDHTVRLWDAASGRPLAAPFTGHTDGVRSVVFGQVNGRTVVVSASDDRTVRIWDAATGRPVGEPFTGHRSSVNAVSFGRLDGHPVIVSGSNDHKVQVWDAATRELRWPPVDAHHGSVSAVGFASLRGRPVVVSGGFDHVVRLWDARTGEPVGEPFTGHASDVNAVAAGESGDRLLVVSAGNDGTVRTWDAATGEPVGAPFTGHEGWVHAAAIDRRGDRTVLVSGGADQTLWVRPAPGGAGDRPAGGTRIRLNATVHCVAVRDASHLVVGTELGIVSLQLP</sequence>
<dbReference type="PROSITE" id="PS50082">
    <property type="entry name" value="WD_REPEATS_2"/>
    <property type="match status" value="18"/>
</dbReference>
<dbReference type="PANTHER" id="PTHR22847">
    <property type="entry name" value="WD40 REPEAT PROTEIN"/>
    <property type="match status" value="1"/>
</dbReference>
<feature type="repeat" description="WD" evidence="3">
    <location>
        <begin position="1055"/>
        <end position="1098"/>
    </location>
</feature>
<feature type="repeat" description="WD" evidence="3">
    <location>
        <begin position="1636"/>
        <end position="1679"/>
    </location>
</feature>
<dbReference type="SUPFAM" id="SSF50978">
    <property type="entry name" value="WD40 repeat-like"/>
    <property type="match status" value="2"/>
</dbReference>
<evidence type="ECO:0000313" key="5">
    <source>
        <dbReference type="EMBL" id="MFC7246247.1"/>
    </source>
</evidence>
<dbReference type="InterPro" id="IPR029030">
    <property type="entry name" value="Caspase-like_dom_sf"/>
</dbReference>
<evidence type="ECO:0000313" key="6">
    <source>
        <dbReference type="Proteomes" id="UP001596392"/>
    </source>
</evidence>
<dbReference type="CDD" id="cd00200">
    <property type="entry name" value="WD40"/>
    <property type="match status" value="2"/>
</dbReference>
<dbReference type="InterPro" id="IPR001680">
    <property type="entry name" value="WD40_rpt"/>
</dbReference>
<dbReference type="RefSeq" id="WP_376809099.1">
    <property type="nucleotide sequence ID" value="NZ_JBHTAC010000036.1"/>
</dbReference>
<dbReference type="InterPro" id="IPR011047">
    <property type="entry name" value="Quinoprotein_ADH-like_sf"/>
</dbReference>
<feature type="repeat" description="WD" evidence="3">
    <location>
        <begin position="1591"/>
        <end position="1634"/>
    </location>
</feature>
<feature type="repeat" description="WD" evidence="3">
    <location>
        <begin position="920"/>
        <end position="963"/>
    </location>
</feature>
<dbReference type="PROSITE" id="PS00678">
    <property type="entry name" value="WD_REPEATS_1"/>
    <property type="match status" value="8"/>
</dbReference>
<feature type="repeat" description="WD" evidence="3">
    <location>
        <begin position="1145"/>
        <end position="1188"/>
    </location>
</feature>
<evidence type="ECO:0000256" key="3">
    <source>
        <dbReference type="PROSITE-ProRule" id="PRU00221"/>
    </source>
</evidence>
<keyword evidence="6" id="KW-1185">Reference proteome</keyword>
<dbReference type="SUPFAM" id="SSF52540">
    <property type="entry name" value="P-loop containing nucleoside triphosphate hydrolases"/>
    <property type="match status" value="1"/>
</dbReference>
<dbReference type="InterPro" id="IPR007111">
    <property type="entry name" value="NACHT_NTPase"/>
</dbReference>
<feature type="repeat" description="WD" evidence="3">
    <location>
        <begin position="1100"/>
        <end position="1143"/>
    </location>
</feature>
<dbReference type="Pfam" id="PF00400">
    <property type="entry name" value="WD40"/>
    <property type="match status" value="14"/>
</dbReference>
<dbReference type="SUPFAM" id="SSF50998">
    <property type="entry name" value="Quinoprotein alcohol dehydrogenase-like"/>
    <property type="match status" value="1"/>
</dbReference>
<dbReference type="SUPFAM" id="SSF50969">
    <property type="entry name" value="YVTN repeat-like/Quinoprotein amine dehydrogenase"/>
    <property type="match status" value="1"/>
</dbReference>
<name>A0ABW2H5I1_9ACTN</name>
<organism evidence="5 6">
    <name type="scientific">Catellatospora aurea</name>
    <dbReference type="NCBI Taxonomy" id="1337874"/>
    <lineage>
        <taxon>Bacteria</taxon>
        <taxon>Bacillati</taxon>
        <taxon>Actinomycetota</taxon>
        <taxon>Actinomycetes</taxon>
        <taxon>Micromonosporales</taxon>
        <taxon>Micromonosporaceae</taxon>
        <taxon>Catellatospora</taxon>
    </lineage>
</organism>
<gene>
    <name evidence="5" type="ORF">ACFQO7_27545</name>
</gene>
<feature type="repeat" description="WD" evidence="3">
    <location>
        <begin position="830"/>
        <end position="873"/>
    </location>
</feature>
<feature type="repeat" description="WD" evidence="3">
    <location>
        <begin position="1546"/>
        <end position="1580"/>
    </location>
</feature>
<feature type="repeat" description="WD" evidence="3">
    <location>
        <begin position="1432"/>
        <end position="1454"/>
    </location>
</feature>
<evidence type="ECO:0000259" key="4">
    <source>
        <dbReference type="PROSITE" id="PS50837"/>
    </source>
</evidence>
<keyword evidence="1 3" id="KW-0853">WD repeat</keyword>
<dbReference type="Gene3D" id="2.130.10.10">
    <property type="entry name" value="YVTN repeat-like/Quinoprotein amine dehydrogenase"/>
    <property type="match status" value="5"/>
</dbReference>
<dbReference type="InterPro" id="IPR036322">
    <property type="entry name" value="WD40_repeat_dom_sf"/>
</dbReference>
<accession>A0ABW2H5I1</accession>
<dbReference type="InterPro" id="IPR019775">
    <property type="entry name" value="WD40_repeat_CS"/>
</dbReference>
<feature type="repeat" description="WD" evidence="3">
    <location>
        <begin position="1323"/>
        <end position="1366"/>
    </location>
</feature>
<reference evidence="6" key="1">
    <citation type="journal article" date="2019" name="Int. J. Syst. Evol. Microbiol.">
        <title>The Global Catalogue of Microorganisms (GCM) 10K type strain sequencing project: providing services to taxonomists for standard genome sequencing and annotation.</title>
        <authorList>
            <consortium name="The Broad Institute Genomics Platform"/>
            <consortium name="The Broad Institute Genome Sequencing Center for Infectious Disease"/>
            <person name="Wu L."/>
            <person name="Ma J."/>
        </authorList>
    </citation>
    <scope>NUCLEOTIDE SEQUENCE [LARGE SCALE GENOMIC DNA]</scope>
    <source>
        <strain evidence="6">CGMCC 1.9106</strain>
    </source>
</reference>
<feature type="domain" description="NACHT" evidence="4">
    <location>
        <begin position="327"/>
        <end position="470"/>
    </location>
</feature>
<dbReference type="SMART" id="SM00320">
    <property type="entry name" value="WD40"/>
    <property type="match status" value="20"/>
</dbReference>
<dbReference type="InterPro" id="IPR020472">
    <property type="entry name" value="WD40_PAC1"/>
</dbReference>
<dbReference type="PRINTS" id="PR00320">
    <property type="entry name" value="GPROTEINBRPT"/>
</dbReference>
<evidence type="ECO:0000256" key="2">
    <source>
        <dbReference type="ARBA" id="ARBA00022737"/>
    </source>
</evidence>
<comment type="caution">
    <text evidence="5">The sequence shown here is derived from an EMBL/GenBank/DDBJ whole genome shotgun (WGS) entry which is preliminary data.</text>
</comment>
<feature type="repeat" description="WD" evidence="3">
    <location>
        <begin position="1278"/>
        <end position="1321"/>
    </location>
</feature>
<dbReference type="PANTHER" id="PTHR22847:SF637">
    <property type="entry name" value="WD REPEAT DOMAIN 5B"/>
    <property type="match status" value="1"/>
</dbReference>
<proteinExistence type="predicted"/>
<feature type="repeat" description="WD" evidence="3">
    <location>
        <begin position="1456"/>
        <end position="1499"/>
    </location>
</feature>
<feature type="repeat" description="WD" evidence="3">
    <location>
        <begin position="965"/>
        <end position="1008"/>
    </location>
</feature>
<dbReference type="Proteomes" id="UP001596392">
    <property type="component" value="Unassembled WGS sequence"/>
</dbReference>